<evidence type="ECO:0000256" key="6">
    <source>
        <dbReference type="ARBA" id="ARBA00022756"/>
    </source>
</evidence>
<dbReference type="NCBIfam" id="TIGR00858">
    <property type="entry name" value="bioF"/>
    <property type="match status" value="1"/>
</dbReference>
<dbReference type="InterPro" id="IPR015421">
    <property type="entry name" value="PyrdxlP-dep_Trfase_major"/>
</dbReference>
<dbReference type="InterPro" id="IPR015422">
    <property type="entry name" value="PyrdxlP-dep_Trfase_small"/>
</dbReference>
<keyword evidence="6" id="KW-0093">Biotin biosynthesis</keyword>
<protein>
    <recommendedName>
        <fullName evidence="9">8-amino-7-ketopelargonate synthase</fullName>
        <ecNumber evidence="9">2.3.1.47</ecNumber>
    </recommendedName>
</protein>
<sequence>MTDSLTAFAAEKLDQLETRSLRRRLVPTDRLDGLWVERGGRRLLSFSCNDYLNLSHHPAVKAAAMAAVERYGAGAGASRLVTGDHPVFGELEARLAALKGKQAACVFGSGYLANAGIIPTVMGPGDLILADELAHACIWSGAQLSGATVLAFRHNDMADLAQKLAAQRGAAARCLIATDGVFSMDGDLAPLDAVSSLARANDAWLLVDDAHGLGVVGPGGAGAGSVYPTAHIDLSMGTFSKALGGYGAYVCASAPVIDLIKTRARTFVYTTGLPPANAAAALAALDVIADDPDLVAGPLANARRFTRALNLPEATSAVVPIMIGEADRALAVAQVLESAGFLAVAIRPPTVPAGTARLRLAFTAGHTARDIDGLMSAIVGLVP</sequence>
<evidence type="ECO:0000256" key="8">
    <source>
        <dbReference type="ARBA" id="ARBA00047715"/>
    </source>
</evidence>
<name>A0ABW6CR40_9CAUL</name>
<reference evidence="11 12" key="1">
    <citation type="submission" date="2022-09" db="EMBL/GenBank/DDBJ databases">
        <title>New species of Phenylobacterium.</title>
        <authorList>
            <person name="Mieszkin S."/>
        </authorList>
    </citation>
    <scope>NUCLEOTIDE SEQUENCE [LARGE SCALE GENOMIC DNA]</scope>
    <source>
        <strain evidence="11 12">HK31-G</strain>
    </source>
</reference>
<dbReference type="InterPro" id="IPR004839">
    <property type="entry name" value="Aminotransferase_I/II_large"/>
</dbReference>
<comment type="similarity">
    <text evidence="3 9">Belongs to the class-II pyridoxal-phosphate-dependent aminotransferase family. BioF subfamily.</text>
</comment>
<dbReference type="InterPro" id="IPR015424">
    <property type="entry name" value="PyrdxlP-dep_Trfase"/>
</dbReference>
<proteinExistence type="inferred from homology"/>
<evidence type="ECO:0000313" key="12">
    <source>
        <dbReference type="Proteomes" id="UP001598130"/>
    </source>
</evidence>
<evidence type="ECO:0000256" key="3">
    <source>
        <dbReference type="ARBA" id="ARBA00010008"/>
    </source>
</evidence>
<dbReference type="EMBL" id="JAOTJD010000030">
    <property type="protein sequence ID" value="MFD3265279.1"/>
    <property type="molecule type" value="Genomic_DNA"/>
</dbReference>
<evidence type="ECO:0000256" key="2">
    <source>
        <dbReference type="ARBA" id="ARBA00004746"/>
    </source>
</evidence>
<comment type="caution">
    <text evidence="11">The sequence shown here is derived from an EMBL/GenBank/DDBJ whole genome shotgun (WGS) entry which is preliminary data.</text>
</comment>
<accession>A0ABW6CR40</accession>
<dbReference type="SUPFAM" id="SSF53383">
    <property type="entry name" value="PLP-dependent transferases"/>
    <property type="match status" value="1"/>
</dbReference>
<dbReference type="InterPro" id="IPR050087">
    <property type="entry name" value="AON_synthase_class-II"/>
</dbReference>
<dbReference type="InterPro" id="IPR001917">
    <property type="entry name" value="Aminotrans_II_pyridoxalP_BS"/>
</dbReference>
<keyword evidence="7 9" id="KW-0663">Pyridoxal phosphate</keyword>
<comment type="function">
    <text evidence="9">Catalyzes the decarboxylative condensation of pimeloyl-[acyl-carrier protein] and L-alanine to produce 8-amino-7-oxononanoate (AON), [acyl-carrier protein], and carbon dioxide.</text>
</comment>
<evidence type="ECO:0000256" key="1">
    <source>
        <dbReference type="ARBA" id="ARBA00001933"/>
    </source>
</evidence>
<evidence type="ECO:0000256" key="4">
    <source>
        <dbReference type="ARBA" id="ARBA00011738"/>
    </source>
</evidence>
<dbReference type="Gene3D" id="3.40.640.10">
    <property type="entry name" value="Type I PLP-dependent aspartate aminotransferase-like (Major domain)"/>
    <property type="match status" value="1"/>
</dbReference>
<keyword evidence="5 9" id="KW-0808">Transferase</keyword>
<dbReference type="PANTHER" id="PTHR13693">
    <property type="entry name" value="CLASS II AMINOTRANSFERASE/8-AMINO-7-OXONONANOATE SYNTHASE"/>
    <property type="match status" value="1"/>
</dbReference>
<keyword evidence="11" id="KW-0012">Acyltransferase</keyword>
<dbReference type="EC" id="2.3.1.47" evidence="9"/>
<dbReference type="PROSITE" id="PS00599">
    <property type="entry name" value="AA_TRANSFER_CLASS_2"/>
    <property type="match status" value="1"/>
</dbReference>
<comment type="subunit">
    <text evidence="4 9">Homodimer.</text>
</comment>
<comment type="cofactor">
    <cofactor evidence="1 9">
        <name>pyridoxal 5'-phosphate</name>
        <dbReference type="ChEBI" id="CHEBI:597326"/>
    </cofactor>
</comment>
<dbReference type="GO" id="GO:0008710">
    <property type="term" value="F:8-amino-7-oxononanoate synthase activity"/>
    <property type="evidence" value="ECO:0007669"/>
    <property type="project" value="UniProtKB-EC"/>
</dbReference>
<feature type="domain" description="Aminotransferase class I/classII large" evidence="10">
    <location>
        <begin position="43"/>
        <end position="378"/>
    </location>
</feature>
<dbReference type="InterPro" id="IPR004723">
    <property type="entry name" value="AONS_Archaea/Proteobacteria"/>
</dbReference>
<dbReference type="PANTHER" id="PTHR13693:SF100">
    <property type="entry name" value="8-AMINO-7-OXONONANOATE SYNTHASE"/>
    <property type="match status" value="1"/>
</dbReference>
<dbReference type="Proteomes" id="UP001598130">
    <property type="component" value="Unassembled WGS sequence"/>
</dbReference>
<evidence type="ECO:0000313" key="11">
    <source>
        <dbReference type="EMBL" id="MFD3265279.1"/>
    </source>
</evidence>
<gene>
    <name evidence="11" type="primary">bioF</name>
    <name evidence="11" type="ORF">OCL97_15075</name>
</gene>
<evidence type="ECO:0000259" key="10">
    <source>
        <dbReference type="Pfam" id="PF00155"/>
    </source>
</evidence>
<dbReference type="Gene3D" id="3.90.1150.10">
    <property type="entry name" value="Aspartate Aminotransferase, domain 1"/>
    <property type="match status" value="1"/>
</dbReference>
<dbReference type="Pfam" id="PF00155">
    <property type="entry name" value="Aminotran_1_2"/>
    <property type="match status" value="1"/>
</dbReference>
<comment type="pathway">
    <text evidence="2 9">Cofactor biosynthesis; biotin biosynthesis.</text>
</comment>
<evidence type="ECO:0000256" key="7">
    <source>
        <dbReference type="ARBA" id="ARBA00022898"/>
    </source>
</evidence>
<comment type="catalytic activity">
    <reaction evidence="8 9">
        <text>6-carboxyhexanoyl-[ACP] + L-alanine + H(+) = (8S)-8-amino-7-oxononanoate + holo-[ACP] + CO2</text>
        <dbReference type="Rhea" id="RHEA:42288"/>
        <dbReference type="Rhea" id="RHEA-COMP:9685"/>
        <dbReference type="Rhea" id="RHEA-COMP:9955"/>
        <dbReference type="ChEBI" id="CHEBI:15378"/>
        <dbReference type="ChEBI" id="CHEBI:16526"/>
        <dbReference type="ChEBI" id="CHEBI:57972"/>
        <dbReference type="ChEBI" id="CHEBI:64479"/>
        <dbReference type="ChEBI" id="CHEBI:78846"/>
        <dbReference type="ChEBI" id="CHEBI:149468"/>
        <dbReference type="EC" id="2.3.1.47"/>
    </reaction>
</comment>
<evidence type="ECO:0000256" key="9">
    <source>
        <dbReference type="RuleBase" id="RU003693"/>
    </source>
</evidence>
<dbReference type="RefSeq" id="WP_377370735.1">
    <property type="nucleotide sequence ID" value="NZ_JAOTJD010000030.1"/>
</dbReference>
<evidence type="ECO:0000256" key="5">
    <source>
        <dbReference type="ARBA" id="ARBA00022679"/>
    </source>
</evidence>
<keyword evidence="12" id="KW-1185">Reference proteome</keyword>
<organism evidence="11 12">
    <name type="scientific">Phenylobacterium ferrooxidans</name>
    <dbReference type="NCBI Taxonomy" id="2982689"/>
    <lineage>
        <taxon>Bacteria</taxon>
        <taxon>Pseudomonadati</taxon>
        <taxon>Pseudomonadota</taxon>
        <taxon>Alphaproteobacteria</taxon>
        <taxon>Caulobacterales</taxon>
        <taxon>Caulobacteraceae</taxon>
        <taxon>Phenylobacterium</taxon>
    </lineage>
</organism>